<keyword evidence="9" id="KW-1185">Reference proteome</keyword>
<dbReference type="InterPro" id="IPR018076">
    <property type="entry name" value="T2SS_GspF_dom"/>
</dbReference>
<proteinExistence type="predicted"/>
<evidence type="ECO:0000313" key="8">
    <source>
        <dbReference type="EMBL" id="MCD2193559.1"/>
    </source>
</evidence>
<accession>A0ABS8P5N7</accession>
<sequence length="197" mass="20161">MTVFAAGLVLLACAALVAPGPVAARHRLRSLRAPATPVVPARVRRRRREHRDPWQEAGAWDELAACLRSGLSLDRAVRAVAASLPGPMAAALTEVADLLALGADPGDAWVPALDEPSTARLARAARRSARSGAAVADVATTVAADVRAEAAEAVSARAERAGVLVAGPLGLCFLPAFLALGIAPVVIGLAAPLLERT</sequence>
<evidence type="ECO:0000259" key="7">
    <source>
        <dbReference type="Pfam" id="PF00482"/>
    </source>
</evidence>
<keyword evidence="4 6" id="KW-1133">Transmembrane helix</keyword>
<organism evidence="8 9">
    <name type="scientific">Actinomycetospora endophytica</name>
    <dbReference type="NCBI Taxonomy" id="2291215"/>
    <lineage>
        <taxon>Bacteria</taxon>
        <taxon>Bacillati</taxon>
        <taxon>Actinomycetota</taxon>
        <taxon>Actinomycetes</taxon>
        <taxon>Pseudonocardiales</taxon>
        <taxon>Pseudonocardiaceae</taxon>
        <taxon>Actinomycetospora</taxon>
    </lineage>
</organism>
<dbReference type="PANTHER" id="PTHR35007:SF3">
    <property type="entry name" value="POSSIBLE CONSERVED ALANINE RICH MEMBRANE PROTEIN"/>
    <property type="match status" value="1"/>
</dbReference>
<comment type="caution">
    <text evidence="8">The sequence shown here is derived from an EMBL/GenBank/DDBJ whole genome shotgun (WGS) entry which is preliminary data.</text>
</comment>
<name>A0ABS8P5N7_9PSEU</name>
<protein>
    <submittedName>
        <fullName evidence="8">Type II secretion system F family protein</fullName>
    </submittedName>
</protein>
<dbReference type="EMBL" id="JAJNDB010000001">
    <property type="protein sequence ID" value="MCD2193559.1"/>
    <property type="molecule type" value="Genomic_DNA"/>
</dbReference>
<keyword evidence="3 6" id="KW-0812">Transmembrane</keyword>
<evidence type="ECO:0000256" key="5">
    <source>
        <dbReference type="ARBA" id="ARBA00023136"/>
    </source>
</evidence>
<evidence type="ECO:0000256" key="6">
    <source>
        <dbReference type="SAM" id="Phobius"/>
    </source>
</evidence>
<dbReference type="Proteomes" id="UP001199469">
    <property type="component" value="Unassembled WGS sequence"/>
</dbReference>
<feature type="domain" description="Type II secretion system protein GspF" evidence="7">
    <location>
        <begin position="61"/>
        <end position="181"/>
    </location>
</feature>
<dbReference type="RefSeq" id="WP_230731817.1">
    <property type="nucleotide sequence ID" value="NZ_JAJNDB010000001.1"/>
</dbReference>
<evidence type="ECO:0000256" key="1">
    <source>
        <dbReference type="ARBA" id="ARBA00004651"/>
    </source>
</evidence>
<evidence type="ECO:0000256" key="2">
    <source>
        <dbReference type="ARBA" id="ARBA00022475"/>
    </source>
</evidence>
<keyword evidence="2" id="KW-1003">Cell membrane</keyword>
<evidence type="ECO:0000256" key="3">
    <source>
        <dbReference type="ARBA" id="ARBA00022692"/>
    </source>
</evidence>
<reference evidence="8 9" key="1">
    <citation type="submission" date="2021-11" db="EMBL/GenBank/DDBJ databases">
        <title>Draft genome sequence of Actinomycetospora sp. SF1 isolated from the rhizosphere soil.</title>
        <authorList>
            <person name="Duangmal K."/>
            <person name="Chantavorakit T."/>
        </authorList>
    </citation>
    <scope>NUCLEOTIDE SEQUENCE [LARGE SCALE GENOMIC DNA]</scope>
    <source>
        <strain evidence="8 9">TBRC 5722</strain>
    </source>
</reference>
<comment type="subcellular location">
    <subcellularLocation>
        <location evidence="1">Cell membrane</location>
        <topology evidence="1">Multi-pass membrane protein</topology>
    </subcellularLocation>
</comment>
<evidence type="ECO:0000313" key="9">
    <source>
        <dbReference type="Proteomes" id="UP001199469"/>
    </source>
</evidence>
<keyword evidence="5 6" id="KW-0472">Membrane</keyword>
<feature type="transmembrane region" description="Helical" evidence="6">
    <location>
        <begin position="173"/>
        <end position="194"/>
    </location>
</feature>
<evidence type="ECO:0000256" key="4">
    <source>
        <dbReference type="ARBA" id="ARBA00022989"/>
    </source>
</evidence>
<dbReference type="PANTHER" id="PTHR35007">
    <property type="entry name" value="INTEGRAL MEMBRANE PROTEIN-RELATED"/>
    <property type="match status" value="1"/>
</dbReference>
<gene>
    <name evidence="8" type="ORF">LQ327_09205</name>
</gene>
<dbReference type="Pfam" id="PF00482">
    <property type="entry name" value="T2SSF"/>
    <property type="match status" value="1"/>
</dbReference>